<gene>
    <name evidence="2" type="ORF">SAMN04488078_102630</name>
</gene>
<dbReference type="SUPFAM" id="SSF54593">
    <property type="entry name" value="Glyoxalase/Bleomycin resistance protein/Dihydroxybiphenyl dioxygenase"/>
    <property type="match status" value="1"/>
</dbReference>
<dbReference type="Pfam" id="PF00903">
    <property type="entry name" value="Glyoxalase"/>
    <property type="match status" value="1"/>
</dbReference>
<sequence length="126" mass="14138">MKALRATPCLPVADSDAARAFLRDCLGFDVAHRDDRSAYCHLDTATLRLINAPPDADMDDPARQLVLYIDVDNVEAFHTAHQTALEALPHDHFRAPFDQPYGQREMHVIHGPFLFILGQPVHKEAI</sequence>
<dbReference type="EMBL" id="FZON01000026">
    <property type="protein sequence ID" value="SNS68082.1"/>
    <property type="molecule type" value="Genomic_DNA"/>
</dbReference>
<reference evidence="2 3" key="1">
    <citation type="submission" date="2017-06" db="EMBL/GenBank/DDBJ databases">
        <authorList>
            <person name="Kim H.J."/>
            <person name="Triplett B.A."/>
        </authorList>
    </citation>
    <scope>NUCLEOTIDE SEQUENCE [LARGE SCALE GENOMIC DNA]</scope>
    <source>
        <strain evidence="2 3">DSM 11445</strain>
    </source>
</reference>
<organism evidence="2 3">
    <name type="scientific">Antarctobacter heliothermus</name>
    <dbReference type="NCBI Taxonomy" id="74033"/>
    <lineage>
        <taxon>Bacteria</taxon>
        <taxon>Pseudomonadati</taxon>
        <taxon>Pseudomonadota</taxon>
        <taxon>Alphaproteobacteria</taxon>
        <taxon>Rhodobacterales</taxon>
        <taxon>Roseobacteraceae</taxon>
        <taxon>Antarctobacter</taxon>
    </lineage>
</organism>
<dbReference type="AlphaFoldDB" id="A0A239GH52"/>
<name>A0A239GH52_9RHOB</name>
<feature type="domain" description="Glyoxalase/fosfomycin resistance/dioxygenase" evidence="1">
    <location>
        <begin position="10"/>
        <end position="78"/>
    </location>
</feature>
<dbReference type="OrthoDB" id="9791602at2"/>
<dbReference type="Gene3D" id="3.10.180.10">
    <property type="entry name" value="2,3-Dihydroxybiphenyl 1,2-Dioxygenase, domain 1"/>
    <property type="match status" value="1"/>
</dbReference>
<proteinExistence type="predicted"/>
<evidence type="ECO:0000313" key="2">
    <source>
        <dbReference type="EMBL" id="SNS68082.1"/>
    </source>
</evidence>
<dbReference type="Proteomes" id="UP000198440">
    <property type="component" value="Unassembled WGS sequence"/>
</dbReference>
<dbReference type="InterPro" id="IPR004360">
    <property type="entry name" value="Glyas_Fos-R_dOase_dom"/>
</dbReference>
<evidence type="ECO:0000259" key="1">
    <source>
        <dbReference type="Pfam" id="PF00903"/>
    </source>
</evidence>
<protein>
    <submittedName>
        <fullName evidence="2">Glyoxalase-like domain-containing protein</fullName>
    </submittedName>
</protein>
<dbReference type="InterPro" id="IPR029068">
    <property type="entry name" value="Glyas_Bleomycin-R_OHBP_Dase"/>
</dbReference>
<accession>A0A239GH52</accession>
<evidence type="ECO:0000313" key="3">
    <source>
        <dbReference type="Proteomes" id="UP000198440"/>
    </source>
</evidence>
<dbReference type="RefSeq" id="WP_089278491.1">
    <property type="nucleotide sequence ID" value="NZ_FZON01000026.1"/>
</dbReference>